<evidence type="ECO:0000313" key="1">
    <source>
        <dbReference type="EMBL" id="MQL80108.1"/>
    </source>
</evidence>
<proteinExistence type="predicted"/>
<dbReference type="EMBL" id="NMUH01000490">
    <property type="protein sequence ID" value="MQL80108.1"/>
    <property type="molecule type" value="Genomic_DNA"/>
</dbReference>
<gene>
    <name evidence="1" type="ORF">Taro_012552</name>
</gene>
<feature type="non-terminal residue" evidence="1">
    <location>
        <position position="1"/>
    </location>
</feature>
<evidence type="ECO:0000313" key="2">
    <source>
        <dbReference type="Proteomes" id="UP000652761"/>
    </source>
</evidence>
<comment type="caution">
    <text evidence="1">The sequence shown here is derived from an EMBL/GenBank/DDBJ whole genome shotgun (WGS) entry which is preliminary data.</text>
</comment>
<name>A0A843U927_COLES</name>
<accession>A0A843U927</accession>
<reference evidence="1" key="1">
    <citation type="submission" date="2017-07" db="EMBL/GenBank/DDBJ databases">
        <title>Taro Niue Genome Assembly and Annotation.</title>
        <authorList>
            <person name="Atibalentja N."/>
            <person name="Keating K."/>
            <person name="Fields C.J."/>
        </authorList>
    </citation>
    <scope>NUCLEOTIDE SEQUENCE</scope>
    <source>
        <strain evidence="1">Niue_2</strain>
        <tissue evidence="1">Leaf</tissue>
    </source>
</reference>
<dbReference type="AlphaFoldDB" id="A0A843U927"/>
<sequence length="49" mass="5401">FVIVSLAGCGLIFYGDSERVITVEQKKCRTFLNQTASTITMRLGSPFDS</sequence>
<dbReference type="Proteomes" id="UP000652761">
    <property type="component" value="Unassembled WGS sequence"/>
</dbReference>
<protein>
    <submittedName>
        <fullName evidence="1">Uncharacterized protein</fullName>
    </submittedName>
</protein>
<organism evidence="1 2">
    <name type="scientific">Colocasia esculenta</name>
    <name type="common">Wild taro</name>
    <name type="synonym">Arum esculentum</name>
    <dbReference type="NCBI Taxonomy" id="4460"/>
    <lineage>
        <taxon>Eukaryota</taxon>
        <taxon>Viridiplantae</taxon>
        <taxon>Streptophyta</taxon>
        <taxon>Embryophyta</taxon>
        <taxon>Tracheophyta</taxon>
        <taxon>Spermatophyta</taxon>
        <taxon>Magnoliopsida</taxon>
        <taxon>Liliopsida</taxon>
        <taxon>Araceae</taxon>
        <taxon>Aroideae</taxon>
        <taxon>Colocasieae</taxon>
        <taxon>Colocasia</taxon>
    </lineage>
</organism>
<keyword evidence="2" id="KW-1185">Reference proteome</keyword>